<dbReference type="Proteomes" id="UP001229421">
    <property type="component" value="Unassembled WGS sequence"/>
</dbReference>
<keyword evidence="4" id="KW-0812">Transmembrane</keyword>
<dbReference type="GO" id="GO:0098542">
    <property type="term" value="P:defense response to other organism"/>
    <property type="evidence" value="ECO:0007669"/>
    <property type="project" value="InterPro"/>
</dbReference>
<evidence type="ECO:0000256" key="1">
    <source>
        <dbReference type="ARBA" id="ARBA00004370"/>
    </source>
</evidence>
<comment type="subcellular location">
    <subcellularLocation>
        <location evidence="1">Membrane</location>
    </subcellularLocation>
</comment>
<feature type="region of interest" description="Disordered" evidence="3">
    <location>
        <begin position="1"/>
        <end position="59"/>
    </location>
</feature>
<proteinExistence type="predicted"/>
<keyword evidence="6" id="KW-1185">Reference proteome</keyword>
<dbReference type="SUPFAM" id="SSF81324">
    <property type="entry name" value="Voltage-gated potassium channels"/>
    <property type="match status" value="1"/>
</dbReference>
<gene>
    <name evidence="5" type="ORF">QVD17_40605</name>
</gene>
<dbReference type="PANTHER" id="PTHR31234">
    <property type="entry name" value="LATE EMBRYOGENESIS ABUNDANT (LEA) HYDROXYPROLINE-RICH GLYCOPROTEIN FAMILY"/>
    <property type="match status" value="1"/>
</dbReference>
<feature type="transmembrane region" description="Helical" evidence="4">
    <location>
        <begin position="66"/>
        <end position="97"/>
    </location>
</feature>
<dbReference type="EMBL" id="JAUHHV010000011">
    <property type="protein sequence ID" value="KAK1408643.1"/>
    <property type="molecule type" value="Genomic_DNA"/>
</dbReference>
<dbReference type="GO" id="GO:0005886">
    <property type="term" value="C:plasma membrane"/>
    <property type="evidence" value="ECO:0007669"/>
    <property type="project" value="TreeGrafter"/>
</dbReference>
<dbReference type="PANTHER" id="PTHR31234:SF6">
    <property type="entry name" value="LATE EMBRYOGENESIS ABUNDANT PROTEIN LEA-2 SUBGROUP DOMAIN-CONTAINING PROTEIN"/>
    <property type="match status" value="1"/>
</dbReference>
<feature type="compositionally biased region" description="Low complexity" evidence="3">
    <location>
        <begin position="11"/>
        <end position="29"/>
    </location>
</feature>
<feature type="compositionally biased region" description="Low complexity" evidence="3">
    <location>
        <begin position="42"/>
        <end position="56"/>
    </location>
</feature>
<reference evidence="5" key="1">
    <citation type="journal article" date="2023" name="bioRxiv">
        <title>Improved chromosome-level genome assembly for marigold (Tagetes erecta).</title>
        <authorList>
            <person name="Jiang F."/>
            <person name="Yuan L."/>
            <person name="Wang S."/>
            <person name="Wang H."/>
            <person name="Xu D."/>
            <person name="Wang A."/>
            <person name="Fan W."/>
        </authorList>
    </citation>
    <scope>NUCLEOTIDE SEQUENCE</scope>
    <source>
        <strain evidence="5">WSJ</strain>
        <tissue evidence="5">Leaf</tissue>
    </source>
</reference>
<organism evidence="5 6">
    <name type="scientific">Tagetes erecta</name>
    <name type="common">African marigold</name>
    <dbReference type="NCBI Taxonomy" id="13708"/>
    <lineage>
        <taxon>Eukaryota</taxon>
        <taxon>Viridiplantae</taxon>
        <taxon>Streptophyta</taxon>
        <taxon>Embryophyta</taxon>
        <taxon>Tracheophyta</taxon>
        <taxon>Spermatophyta</taxon>
        <taxon>Magnoliopsida</taxon>
        <taxon>eudicotyledons</taxon>
        <taxon>Gunneridae</taxon>
        <taxon>Pentapetalae</taxon>
        <taxon>asterids</taxon>
        <taxon>campanulids</taxon>
        <taxon>Asterales</taxon>
        <taxon>Asteraceae</taxon>
        <taxon>Asteroideae</taxon>
        <taxon>Heliantheae alliance</taxon>
        <taxon>Tageteae</taxon>
        <taxon>Tagetes</taxon>
    </lineage>
</organism>
<protein>
    <recommendedName>
        <fullName evidence="7">Late embryogenesis abundant protein LEA-2 subgroup domain-containing protein</fullName>
    </recommendedName>
</protein>
<accession>A0AAD8JS29</accession>
<dbReference type="AlphaFoldDB" id="A0AAD8JS29"/>
<evidence type="ECO:0008006" key="7">
    <source>
        <dbReference type="Google" id="ProtNLM"/>
    </source>
</evidence>
<comment type="caution">
    <text evidence="5">The sequence shown here is derived from an EMBL/GenBank/DDBJ whole genome shotgun (WGS) entry which is preliminary data.</text>
</comment>
<evidence type="ECO:0000313" key="5">
    <source>
        <dbReference type="EMBL" id="KAK1408643.1"/>
    </source>
</evidence>
<evidence type="ECO:0000256" key="3">
    <source>
        <dbReference type="SAM" id="MobiDB-lite"/>
    </source>
</evidence>
<evidence type="ECO:0000313" key="6">
    <source>
        <dbReference type="Proteomes" id="UP001229421"/>
    </source>
</evidence>
<evidence type="ECO:0000256" key="4">
    <source>
        <dbReference type="SAM" id="Phobius"/>
    </source>
</evidence>
<evidence type="ECO:0000256" key="2">
    <source>
        <dbReference type="ARBA" id="ARBA00023136"/>
    </source>
</evidence>
<keyword evidence="4" id="KW-1133">Transmembrane helix</keyword>
<name>A0AAD8JS29_TARER</name>
<sequence length="289" mass="32504">MTDRIHPSSKPKPTTTTSTKPTTTTTPNRRLPPPPNKSHLHTPTNRHPYRPNPTTTTHHRPRRRKYLCICCFWSILILLLLLLLITTIAGCIFYLLYHPHPPSFTITTLKITHFNLTTDDTTTTTQLTSKLNLTFTIKNPNKKQITFFYTPFTITCSSHDTLIAQQSLTSPSSTTIFESKPNNITVIRSLLQANHVPLETETGNMIRSDLKKKIGLRLKLVIDTEARVKVESLKTKKVGIRIKCEGIRSLVPKDGVGGKNSSVSLAVAANVAGAKCEVDLRIKIWKWTF</sequence>
<dbReference type="InterPro" id="IPR044839">
    <property type="entry name" value="NDR1-like"/>
</dbReference>
<keyword evidence="2 4" id="KW-0472">Membrane</keyword>